<name>A0A0B6ZJJ5_9EUPU</name>
<feature type="compositionally biased region" description="Polar residues" evidence="1">
    <location>
        <begin position="604"/>
        <end position="613"/>
    </location>
</feature>
<organism evidence="2">
    <name type="scientific">Arion vulgaris</name>
    <dbReference type="NCBI Taxonomy" id="1028688"/>
    <lineage>
        <taxon>Eukaryota</taxon>
        <taxon>Metazoa</taxon>
        <taxon>Spiralia</taxon>
        <taxon>Lophotrochozoa</taxon>
        <taxon>Mollusca</taxon>
        <taxon>Gastropoda</taxon>
        <taxon>Heterobranchia</taxon>
        <taxon>Euthyneura</taxon>
        <taxon>Panpulmonata</taxon>
        <taxon>Eupulmonata</taxon>
        <taxon>Stylommatophora</taxon>
        <taxon>Helicina</taxon>
        <taxon>Arionoidea</taxon>
        <taxon>Arionidae</taxon>
        <taxon>Arion</taxon>
    </lineage>
</organism>
<accession>A0A0B6ZJJ5</accession>
<dbReference type="AlphaFoldDB" id="A0A0B6ZJJ5"/>
<feature type="region of interest" description="Disordered" evidence="1">
    <location>
        <begin position="517"/>
        <end position="542"/>
    </location>
</feature>
<evidence type="ECO:0000256" key="1">
    <source>
        <dbReference type="SAM" id="MobiDB-lite"/>
    </source>
</evidence>
<sequence length="613" mass="69224">QDSLESCVERNPNVDFDRSSETTQQIISSFHYSCPSLQGNLNDVYRSSGMKFLSLPEFEKKSDETKNDVFQMEYAEEMARWTSEMEGVMKVEMKDGKTEDETNETAEDDEKIIEQRSKIKNDDSVGKEQAVNMDEVKCNLSKKKCNEEKNEGLEPSEKFGEKNEAGVKAISIHNSAIVSSQMCRSHARESRHLESQEAKVFIALKMRKVDKSFDLINYNELDAEYDFSDEDETSSRSQIDQLLPGNSKIQQLIQSVDKFWHKTGHSLSGLERLQQNGSTDYDLTSKMETSISEDDIQALEFIVDTRNSGKILDPYIKKDVIHDGDLYRNKNNDNVFSRKRTTNKSFCETTIPAKVGKFETIKVKNDIWSKLEDMCQQNQSNLSKTMDNVKDRQTTLAVGSRVSHSEARLKMKLQQVRGKSMFTKVLQNADILSGKLAQCIRQCINNNTAGVTLNYGNKLKAHYWRSYSSANWSLRSEARSRSGSYKSHFCDFRCSSDCHSHMRPCVRSRFRQHYHSRLTSKHHRGRSSGSTSSSSSSCSRSRSYSRSLSSCQSRCKSLSPDGLRAIKMLLQPLILPASVTTFIVAPVTGSIGGGTKSGGPPDETVTSGQQDTN</sequence>
<feature type="region of interest" description="Disordered" evidence="1">
    <location>
        <begin position="591"/>
        <end position="613"/>
    </location>
</feature>
<feature type="region of interest" description="Disordered" evidence="1">
    <location>
        <begin position="1"/>
        <end position="20"/>
    </location>
</feature>
<protein>
    <submittedName>
        <fullName evidence="2">Uncharacterized protein</fullName>
    </submittedName>
</protein>
<reference evidence="2" key="1">
    <citation type="submission" date="2014-12" db="EMBL/GenBank/DDBJ databases">
        <title>Insight into the proteome of Arion vulgaris.</title>
        <authorList>
            <person name="Aradska J."/>
            <person name="Bulat T."/>
            <person name="Smidak R."/>
            <person name="Sarate P."/>
            <person name="Gangsoo J."/>
            <person name="Sialana F."/>
            <person name="Bilban M."/>
            <person name="Lubec G."/>
        </authorList>
    </citation>
    <scope>NUCLEOTIDE SEQUENCE</scope>
    <source>
        <tissue evidence="2">Skin</tissue>
    </source>
</reference>
<feature type="compositionally biased region" description="Low complexity" evidence="1">
    <location>
        <begin position="527"/>
        <end position="542"/>
    </location>
</feature>
<dbReference type="EMBL" id="HACG01021055">
    <property type="protein sequence ID" value="CEK67920.1"/>
    <property type="molecule type" value="Transcribed_RNA"/>
</dbReference>
<feature type="non-terminal residue" evidence="2">
    <location>
        <position position="1"/>
    </location>
</feature>
<feature type="compositionally biased region" description="Basic residues" evidence="1">
    <location>
        <begin position="517"/>
        <end position="526"/>
    </location>
</feature>
<gene>
    <name evidence="2" type="primary">ORF64424</name>
</gene>
<feature type="non-terminal residue" evidence="2">
    <location>
        <position position="613"/>
    </location>
</feature>
<evidence type="ECO:0000313" key="2">
    <source>
        <dbReference type="EMBL" id="CEK67920.1"/>
    </source>
</evidence>
<proteinExistence type="predicted"/>